<accession>A0A1H9DHG3</accession>
<dbReference type="Proteomes" id="UP000242515">
    <property type="component" value="Unassembled WGS sequence"/>
</dbReference>
<dbReference type="InterPro" id="IPR027417">
    <property type="entry name" value="P-loop_NTPase"/>
</dbReference>
<dbReference type="PANTHER" id="PTHR32182:SF22">
    <property type="entry name" value="ATP-DEPENDENT ENDONUCLEASE, OLD FAMILY-RELATED"/>
    <property type="match status" value="1"/>
</dbReference>
<protein>
    <submittedName>
        <fullName evidence="2">Wobble nucleotide-excising tRNase</fullName>
    </submittedName>
</protein>
<dbReference type="PANTHER" id="PTHR32182">
    <property type="entry name" value="DNA REPLICATION AND REPAIR PROTEIN RECF"/>
    <property type="match status" value="1"/>
</dbReference>
<dbReference type="RefSeq" id="WP_092671659.1">
    <property type="nucleotide sequence ID" value="NZ_FOGC01000001.1"/>
</dbReference>
<proteinExistence type="predicted"/>
<dbReference type="AlphaFoldDB" id="A0A1H9DHG3"/>
<evidence type="ECO:0000313" key="3">
    <source>
        <dbReference type="Proteomes" id="UP000242515"/>
    </source>
</evidence>
<dbReference type="STRING" id="988801.SAMN05216522_101285"/>
<dbReference type="GO" id="GO:0000731">
    <property type="term" value="P:DNA synthesis involved in DNA repair"/>
    <property type="evidence" value="ECO:0007669"/>
    <property type="project" value="TreeGrafter"/>
</dbReference>
<dbReference type="Gene3D" id="3.40.50.300">
    <property type="entry name" value="P-loop containing nucleotide triphosphate hydrolases"/>
    <property type="match status" value="2"/>
</dbReference>
<keyword evidence="3" id="KW-1185">Reference proteome</keyword>
<feature type="domain" description="Protein CR006 P-loop" evidence="1">
    <location>
        <begin position="108"/>
        <end position="702"/>
    </location>
</feature>
<evidence type="ECO:0000259" key="1">
    <source>
        <dbReference type="Pfam" id="PF13166"/>
    </source>
</evidence>
<dbReference type="EMBL" id="FOGC01000001">
    <property type="protein sequence ID" value="SEQ12925.1"/>
    <property type="molecule type" value="Genomic_DNA"/>
</dbReference>
<dbReference type="InterPro" id="IPR026866">
    <property type="entry name" value="CR006_AAA"/>
</dbReference>
<dbReference type="Pfam" id="PF13166">
    <property type="entry name" value="AAA_13"/>
    <property type="match status" value="1"/>
</dbReference>
<sequence>MSTIPTKTIGDSFEQWLSERPKWLQTAANQIINNKRRLTPQELDVLAELCLGEATSSKDMAFDPYVPGSLTQASQRLPLRLLKLTDVIGVNALTPPASIDFGDTQLTVIYGPNGAGKSGYSRLLKQICGSQYKEDIHGNVFEVQTNSISATAHYHDGQSNCQTTWCPQNGPSNALRNVQIFDTHAASIYIKDKKPATYEPGRIKFVKTLISTCDEIYTRLKTKSAQLVDLRPQFPTELTGSPLFSWHQKLSAKTSISDIEKNCNYTKEMDEERIQAESVLLQKDIPGRLKQIEVEKKSLQQINKFITELSSLYGNESVKELIDAHNDALSKRKNANEAAQLTFKNSALEGIGQSTWLAMWEQARNFSTLHAYPDNHFPHTTDLARCVLCQQALLPDAKERMNTFESFVKNGLEKEAKQAETTYKTKQEKYGKLPDLVDWNSRLNILKMDEKLSNKILDDISNRKSSLGTATSIEQLTIIDWQPINDAYNNSFNLLDTEEKSLQALQKDGGRLALLARITFLKATQWLYQNKQSIINEVKRLNKIAEISKAQTLAKTNQLSIMSNDLAKELISNGYRDRFASELKKLGNRRIRVKPKDIKQGKGNISFELELDGSTQKISPSVILSEGEARIVALSAFIADMTGEQQSTPFVFDDPISSLDQDYEERVVSRLIDLSETRQVIIFTHRLSLVALVEAEAKNRNSGNLGKPVSLEVITLQNFAGRVGQTVPGNIRNQQPKKALNTLKNGPLSLLKKAYKDGDLDAYDREAKSLCSNFRIIVERCVETILLDEVVSRFRRSVMTGNKLMKLVKITPDDCQLIEDLMGRYSVYEHSQPNELPDTLPELSDIEKDLDRLTTWIDKFTTRAIPTK</sequence>
<name>A0A1H9DHG3_9GAMM</name>
<dbReference type="OrthoDB" id="9789562at2"/>
<organism evidence="2 3">
    <name type="scientific">Rosenbergiella nectarea</name>
    <dbReference type="NCBI Taxonomy" id="988801"/>
    <lineage>
        <taxon>Bacteria</taxon>
        <taxon>Pseudomonadati</taxon>
        <taxon>Pseudomonadota</taxon>
        <taxon>Gammaproteobacteria</taxon>
        <taxon>Enterobacterales</taxon>
        <taxon>Erwiniaceae</taxon>
        <taxon>Rosenbergiella</taxon>
    </lineage>
</organism>
<dbReference type="GO" id="GO:0006302">
    <property type="term" value="P:double-strand break repair"/>
    <property type="evidence" value="ECO:0007669"/>
    <property type="project" value="TreeGrafter"/>
</dbReference>
<evidence type="ECO:0000313" key="2">
    <source>
        <dbReference type="EMBL" id="SEQ12925.1"/>
    </source>
</evidence>
<gene>
    <name evidence="2" type="ORF">SAMN05216522_101285</name>
</gene>
<dbReference type="SUPFAM" id="SSF52540">
    <property type="entry name" value="P-loop containing nucleoside triphosphate hydrolases"/>
    <property type="match status" value="1"/>
</dbReference>
<reference evidence="3" key="1">
    <citation type="submission" date="2016-10" db="EMBL/GenBank/DDBJ databases">
        <authorList>
            <person name="Varghese N."/>
            <person name="Submissions S."/>
        </authorList>
    </citation>
    <scope>NUCLEOTIDE SEQUENCE [LARGE SCALE GENOMIC DNA]</scope>
    <source>
        <strain evidence="3">8N4</strain>
    </source>
</reference>